<feature type="transmembrane region" description="Helical" evidence="1">
    <location>
        <begin position="41"/>
        <end position="61"/>
    </location>
</feature>
<dbReference type="AlphaFoldDB" id="A0A1T4S363"/>
<keyword evidence="3" id="KW-1185">Reference proteome</keyword>
<evidence type="ECO:0000313" key="2">
    <source>
        <dbReference type="EMBL" id="OPX54497.1"/>
    </source>
</evidence>
<reference evidence="2 3" key="1">
    <citation type="submission" date="2017-01" db="EMBL/GenBank/DDBJ databases">
        <title>Genome Sequencing of a Marine Spirillum, Oceanospirillum multiglobuliferum ATCC 33336, from Japan.</title>
        <authorList>
            <person name="Carney J.G."/>
            <person name="Trachtenberg A.M."/>
            <person name="Rheaume B.A."/>
            <person name="Linnane J.D."/>
            <person name="Pitts N.L."/>
            <person name="Mykles D.L."/>
            <person name="Maclea K.S."/>
        </authorList>
    </citation>
    <scope>NUCLEOTIDE SEQUENCE [LARGE SCALE GENOMIC DNA]</scope>
    <source>
        <strain evidence="2 3">ATCC 33336</strain>
    </source>
</reference>
<dbReference type="OrthoDB" id="9802133at2"/>
<accession>A0A1T4S363</accession>
<proteinExistence type="predicted"/>
<organism evidence="2 3">
    <name type="scientific">Oceanospirillum multiglobuliferum</name>
    <dbReference type="NCBI Taxonomy" id="64969"/>
    <lineage>
        <taxon>Bacteria</taxon>
        <taxon>Pseudomonadati</taxon>
        <taxon>Pseudomonadota</taxon>
        <taxon>Gammaproteobacteria</taxon>
        <taxon>Oceanospirillales</taxon>
        <taxon>Oceanospirillaceae</taxon>
        <taxon>Oceanospirillum</taxon>
    </lineage>
</organism>
<name>A0A1T4S363_9GAMM</name>
<dbReference type="Gene3D" id="1.10.287.540">
    <property type="entry name" value="Helix hairpin bin"/>
    <property type="match status" value="1"/>
</dbReference>
<dbReference type="GO" id="GO:0043107">
    <property type="term" value="P:type IV pilus-dependent motility"/>
    <property type="evidence" value="ECO:0007669"/>
    <property type="project" value="InterPro"/>
</dbReference>
<dbReference type="PANTHER" id="PTHR39555">
    <property type="entry name" value="FIMBRIAL ASSEMBLY PROTEIN PILO-LIKE PROTEIN-RELATED"/>
    <property type="match status" value="1"/>
</dbReference>
<keyword evidence="1" id="KW-0472">Membrane</keyword>
<dbReference type="RefSeq" id="WP_078746253.1">
    <property type="nucleotide sequence ID" value="NZ_FUXG01000023.1"/>
</dbReference>
<evidence type="ECO:0000313" key="3">
    <source>
        <dbReference type="Proteomes" id="UP000191418"/>
    </source>
</evidence>
<dbReference type="EMBL" id="MTSM01000024">
    <property type="protein sequence ID" value="OPX54497.1"/>
    <property type="molecule type" value="Genomic_DNA"/>
</dbReference>
<dbReference type="PANTHER" id="PTHR39555:SF1">
    <property type="entry name" value="TYPE IV PILUS INNER MEMBRANE COMPONENT PILO"/>
    <property type="match status" value="1"/>
</dbReference>
<keyword evidence="1" id="KW-1133">Transmembrane helix</keyword>
<dbReference type="InterPro" id="IPR014717">
    <property type="entry name" value="Transl_elong_EF1B/ribsomal_bS6"/>
</dbReference>
<dbReference type="STRING" id="64969.SAMN02745127_02722"/>
<evidence type="ECO:0000256" key="1">
    <source>
        <dbReference type="SAM" id="Phobius"/>
    </source>
</evidence>
<dbReference type="InterPro" id="IPR007445">
    <property type="entry name" value="PilO"/>
</dbReference>
<dbReference type="Gene3D" id="3.30.70.60">
    <property type="match status" value="1"/>
</dbReference>
<gene>
    <name evidence="2" type="ORF">BTE48_13935</name>
</gene>
<sequence>MNAKSQKKSIDLKAIQVYLAQVDLNDIDFKSAGSWPLAGRISASILVFVIALILGYFLYLSPLQSELKQLRKQEPELIQTFEIKAFQGANLAAYQEQMRKISSQIEALATQLPNNSQVPELIEKIGEQAQVNRVDIRSLKLLPEEDYPLYLAQPMQLDVVGNFHNISLFIAGIIGLERIVTLHEFSITPDQEQLKLSVRAKAYHSKKTDSNGDLKP</sequence>
<keyword evidence="1" id="KW-0812">Transmembrane</keyword>
<protein>
    <recommendedName>
        <fullName evidence="4">Pilus assembly protein PilP</fullName>
    </recommendedName>
</protein>
<dbReference type="Pfam" id="PF04350">
    <property type="entry name" value="PilO"/>
    <property type="match status" value="1"/>
</dbReference>
<comment type="caution">
    <text evidence="2">The sequence shown here is derived from an EMBL/GenBank/DDBJ whole genome shotgun (WGS) entry which is preliminary data.</text>
</comment>
<dbReference type="GO" id="GO:0043683">
    <property type="term" value="P:type IV pilus assembly"/>
    <property type="evidence" value="ECO:0007669"/>
    <property type="project" value="InterPro"/>
</dbReference>
<dbReference type="Proteomes" id="UP000191418">
    <property type="component" value="Unassembled WGS sequence"/>
</dbReference>
<evidence type="ECO:0008006" key="4">
    <source>
        <dbReference type="Google" id="ProtNLM"/>
    </source>
</evidence>